<evidence type="ECO:0000256" key="1">
    <source>
        <dbReference type="SAM" id="Phobius"/>
    </source>
</evidence>
<evidence type="ECO:0000313" key="2">
    <source>
        <dbReference type="EMBL" id="KAA2253372.1"/>
    </source>
</evidence>
<dbReference type="OrthoDB" id="3695183at2"/>
<dbReference type="EMBL" id="VUOB01000066">
    <property type="protein sequence ID" value="KAA2253372.1"/>
    <property type="molecule type" value="Genomic_DNA"/>
</dbReference>
<keyword evidence="1" id="KW-1133">Transmembrane helix</keyword>
<keyword evidence="1" id="KW-0812">Transmembrane</keyword>
<keyword evidence="3" id="KW-1185">Reference proteome</keyword>
<dbReference type="AlphaFoldDB" id="A0A5B2WRR0"/>
<organism evidence="2 3">
    <name type="scientific">Solihabitans fulvus</name>
    <dbReference type="NCBI Taxonomy" id="1892852"/>
    <lineage>
        <taxon>Bacteria</taxon>
        <taxon>Bacillati</taxon>
        <taxon>Actinomycetota</taxon>
        <taxon>Actinomycetes</taxon>
        <taxon>Pseudonocardiales</taxon>
        <taxon>Pseudonocardiaceae</taxon>
        <taxon>Solihabitans</taxon>
    </lineage>
</organism>
<evidence type="ECO:0000313" key="3">
    <source>
        <dbReference type="Proteomes" id="UP000323454"/>
    </source>
</evidence>
<comment type="caution">
    <text evidence="2">The sequence shown here is derived from an EMBL/GenBank/DDBJ whole genome shotgun (WGS) entry which is preliminary data.</text>
</comment>
<reference evidence="2 3" key="2">
    <citation type="submission" date="2019-09" db="EMBL/GenBank/DDBJ databases">
        <authorList>
            <person name="Jin C."/>
        </authorList>
    </citation>
    <scope>NUCLEOTIDE SEQUENCE [LARGE SCALE GENOMIC DNA]</scope>
    <source>
        <strain evidence="2 3">AN110305</strain>
    </source>
</reference>
<keyword evidence="1" id="KW-0472">Membrane</keyword>
<reference evidence="2 3" key="1">
    <citation type="submission" date="2019-09" db="EMBL/GenBank/DDBJ databases">
        <title>Goodfellowia gen. nov., a new genus of the Pseudonocardineae related to Actinoalloteichus, containing Goodfellowia coeruleoviolacea gen. nov., comb. nov. gen. nov., comb. nov.</title>
        <authorList>
            <person name="Labeda D."/>
        </authorList>
    </citation>
    <scope>NUCLEOTIDE SEQUENCE [LARGE SCALE GENOMIC DNA]</scope>
    <source>
        <strain evidence="2 3">AN110305</strain>
    </source>
</reference>
<name>A0A5B2WRR0_9PSEU</name>
<feature type="transmembrane region" description="Helical" evidence="1">
    <location>
        <begin position="53"/>
        <end position="74"/>
    </location>
</feature>
<sequence length="85" mass="9179">MVGLDPDDPEALAFAEHLDRMERERPGYTVEGYLDGVEEFAASANRAGGHRRLVAVLIVALILLGVLVTLWSALGEMASTFFSSS</sequence>
<protein>
    <submittedName>
        <fullName evidence="2">Uncharacterized protein</fullName>
    </submittedName>
</protein>
<gene>
    <name evidence="2" type="ORF">F0L68_33195</name>
</gene>
<dbReference type="Proteomes" id="UP000323454">
    <property type="component" value="Unassembled WGS sequence"/>
</dbReference>
<accession>A0A5B2WRR0</accession>
<proteinExistence type="predicted"/>